<feature type="chain" id="PRO_5040117840" evidence="1">
    <location>
        <begin position="18"/>
        <end position="156"/>
    </location>
</feature>
<reference evidence="2" key="1">
    <citation type="submission" date="2022-01" db="EMBL/GenBank/DDBJ databases">
        <authorList>
            <person name="King R."/>
        </authorList>
    </citation>
    <scope>NUCLEOTIDE SEQUENCE</scope>
</reference>
<gene>
    <name evidence="2" type="ORF">PHYEVI_LOCUS425</name>
</gene>
<organism evidence="2 3">
    <name type="scientific">Phyllotreta striolata</name>
    <name type="common">Striped flea beetle</name>
    <name type="synonym">Crioceris striolata</name>
    <dbReference type="NCBI Taxonomy" id="444603"/>
    <lineage>
        <taxon>Eukaryota</taxon>
        <taxon>Metazoa</taxon>
        <taxon>Ecdysozoa</taxon>
        <taxon>Arthropoda</taxon>
        <taxon>Hexapoda</taxon>
        <taxon>Insecta</taxon>
        <taxon>Pterygota</taxon>
        <taxon>Neoptera</taxon>
        <taxon>Endopterygota</taxon>
        <taxon>Coleoptera</taxon>
        <taxon>Polyphaga</taxon>
        <taxon>Cucujiformia</taxon>
        <taxon>Chrysomeloidea</taxon>
        <taxon>Chrysomelidae</taxon>
        <taxon>Galerucinae</taxon>
        <taxon>Alticini</taxon>
        <taxon>Phyllotreta</taxon>
    </lineage>
</organism>
<evidence type="ECO:0000256" key="1">
    <source>
        <dbReference type="SAM" id="SignalP"/>
    </source>
</evidence>
<feature type="signal peptide" evidence="1">
    <location>
        <begin position="1"/>
        <end position="17"/>
    </location>
</feature>
<keyword evidence="1" id="KW-0732">Signal</keyword>
<name>A0A9N9THL2_PHYSR</name>
<protein>
    <submittedName>
        <fullName evidence="2">Uncharacterized protein</fullName>
    </submittedName>
</protein>
<sequence length="156" mass="15587">MLRRLIALILFTSLANAVQRFIKIDPSTVVPGSGGKYGGESGLVQYSYGQLDPMGRVIKLKRYTMNNDPYVTVVKTKPIRMRTLFGGLGGAVGGGLSAGISAGAGLGGYGGMGMGGMGMGGMGMGGMGMGGMGSMGMEAGMGMGGSMGGMGGMFMG</sequence>
<evidence type="ECO:0000313" key="3">
    <source>
        <dbReference type="Proteomes" id="UP001153712"/>
    </source>
</evidence>
<proteinExistence type="predicted"/>
<keyword evidence="3" id="KW-1185">Reference proteome</keyword>
<evidence type="ECO:0000313" key="2">
    <source>
        <dbReference type="EMBL" id="CAG9853958.1"/>
    </source>
</evidence>
<accession>A0A9N9THL2</accession>
<dbReference type="AlphaFoldDB" id="A0A9N9THL2"/>
<dbReference type="Proteomes" id="UP001153712">
    <property type="component" value="Chromosome 1"/>
</dbReference>
<dbReference type="EMBL" id="OU900094">
    <property type="protein sequence ID" value="CAG9853958.1"/>
    <property type="molecule type" value="Genomic_DNA"/>
</dbReference>